<dbReference type="InterPro" id="IPR003462">
    <property type="entry name" value="ODC_Mu_crystall"/>
</dbReference>
<evidence type="ECO:0000313" key="2">
    <source>
        <dbReference type="Proteomes" id="UP001597492"/>
    </source>
</evidence>
<evidence type="ECO:0000313" key="1">
    <source>
        <dbReference type="EMBL" id="MFD2757901.1"/>
    </source>
</evidence>
<dbReference type="InterPro" id="IPR023401">
    <property type="entry name" value="ODC_N"/>
</dbReference>
<dbReference type="Proteomes" id="UP001597492">
    <property type="component" value="Unassembled WGS sequence"/>
</dbReference>
<keyword evidence="2" id="KW-1185">Reference proteome</keyword>
<accession>A0ABW5UWG8</accession>
<dbReference type="SUPFAM" id="SSF51735">
    <property type="entry name" value="NAD(P)-binding Rossmann-fold domains"/>
    <property type="match status" value="1"/>
</dbReference>
<dbReference type="PANTHER" id="PTHR13812:SF19">
    <property type="entry name" value="KETIMINE REDUCTASE MU-CRYSTALLIN"/>
    <property type="match status" value="1"/>
</dbReference>
<dbReference type="Gene3D" id="3.40.50.720">
    <property type="entry name" value="NAD(P)-binding Rossmann-like Domain"/>
    <property type="match status" value="1"/>
</dbReference>
<dbReference type="Gene3D" id="3.30.1780.10">
    <property type="entry name" value="ornithine cyclodeaminase, domain 1"/>
    <property type="match status" value="1"/>
</dbReference>
<proteinExistence type="predicted"/>
<organism evidence="1 2">
    <name type="scientific">Gulosibacter faecalis</name>
    <dbReference type="NCBI Taxonomy" id="272240"/>
    <lineage>
        <taxon>Bacteria</taxon>
        <taxon>Bacillati</taxon>
        <taxon>Actinomycetota</taxon>
        <taxon>Actinomycetes</taxon>
        <taxon>Micrococcales</taxon>
        <taxon>Microbacteriaceae</taxon>
        <taxon>Gulosibacter</taxon>
    </lineage>
</organism>
<dbReference type="InterPro" id="IPR036291">
    <property type="entry name" value="NAD(P)-bd_dom_sf"/>
</dbReference>
<dbReference type="Pfam" id="PF02423">
    <property type="entry name" value="OCD_Mu_crystall"/>
    <property type="match status" value="1"/>
</dbReference>
<dbReference type="PANTHER" id="PTHR13812">
    <property type="entry name" value="KETIMINE REDUCTASE MU-CRYSTALLIN"/>
    <property type="match status" value="1"/>
</dbReference>
<comment type="caution">
    <text evidence="1">The sequence shown here is derived from an EMBL/GenBank/DDBJ whole genome shotgun (WGS) entry which is preliminary data.</text>
</comment>
<name>A0ABW5UWG8_9MICO</name>
<dbReference type="RefSeq" id="WP_019619784.1">
    <property type="nucleotide sequence ID" value="NZ_JBHUNE010000003.1"/>
</dbReference>
<dbReference type="EMBL" id="JBHUNE010000003">
    <property type="protein sequence ID" value="MFD2757901.1"/>
    <property type="molecule type" value="Genomic_DNA"/>
</dbReference>
<sequence>MATLPYISAEDVRAALPWHTAIEGIEAALRAGVDPEGDGPRLFAPTPNGEFLIMPAKAPEVMGVKVLTISPENPERGLEKIQGTYLLFDSDTSAPLCVMDGIEVTAVRTPAITLTGLRALAAAAPAGDELPEAPEVLVFGAGIQGLNHIRAVRWAWPNARFRVVGRRPERIQALIETLAADGIEVADATGEVEAAVHAADIIVTVTSSTTPLFEGGWVRPGAIVASVGQHGLDAREVDAELVLRSDVVLESRTGMFREGGNIIPARSLEEWQERQPANLREAVRGEFTRAPGNPALYTGVGMSWEDLVLAGIVYGQVVGDAK</sequence>
<gene>
    <name evidence="1" type="ORF">ACFSW7_05870</name>
</gene>
<protein>
    <submittedName>
        <fullName evidence="1">Ornithine cyclodeaminase family protein</fullName>
    </submittedName>
</protein>
<dbReference type="PIRSF" id="PIRSF001439">
    <property type="entry name" value="CryM"/>
    <property type="match status" value="1"/>
</dbReference>
<reference evidence="2" key="1">
    <citation type="journal article" date="2019" name="Int. J. Syst. Evol. Microbiol.">
        <title>The Global Catalogue of Microorganisms (GCM) 10K type strain sequencing project: providing services to taxonomists for standard genome sequencing and annotation.</title>
        <authorList>
            <consortium name="The Broad Institute Genomics Platform"/>
            <consortium name="The Broad Institute Genome Sequencing Center for Infectious Disease"/>
            <person name="Wu L."/>
            <person name="Ma J."/>
        </authorList>
    </citation>
    <scope>NUCLEOTIDE SEQUENCE [LARGE SCALE GENOMIC DNA]</scope>
    <source>
        <strain evidence="2">TISTR 1514</strain>
    </source>
</reference>